<organism evidence="1 2">
    <name type="scientific">Archangium gephyra</name>
    <dbReference type="NCBI Taxonomy" id="48"/>
    <lineage>
        <taxon>Bacteria</taxon>
        <taxon>Pseudomonadati</taxon>
        <taxon>Myxococcota</taxon>
        <taxon>Myxococcia</taxon>
        <taxon>Myxococcales</taxon>
        <taxon>Cystobacterineae</taxon>
        <taxon>Archangiaceae</taxon>
        <taxon>Archangium</taxon>
    </lineage>
</organism>
<evidence type="ECO:0000313" key="1">
    <source>
        <dbReference type="EMBL" id="REG20752.1"/>
    </source>
</evidence>
<keyword evidence="2" id="KW-1185">Reference proteome</keyword>
<evidence type="ECO:0000313" key="2">
    <source>
        <dbReference type="Proteomes" id="UP000256345"/>
    </source>
</evidence>
<proteinExistence type="predicted"/>
<accession>A0ABX9JM65</accession>
<dbReference type="Proteomes" id="UP000256345">
    <property type="component" value="Unassembled WGS sequence"/>
</dbReference>
<dbReference type="EMBL" id="QUMU01000020">
    <property type="protein sequence ID" value="REG20752.1"/>
    <property type="molecule type" value="Genomic_DNA"/>
</dbReference>
<sequence length="147" mass="16682">MTRAALESLRAPSLATRLVLIRHPEHGDELNGKALCDQIRQLLKNQPGTFCFFHDGTSMVNARIGYASAFKELDRELAERTTEVVCAIPGPIPRMMLYTVATISEKPWAIFRTRPEAEMHMRMRGYDAADYTQPFEGLLKLKVLGRF</sequence>
<reference evidence="1 2" key="1">
    <citation type="submission" date="2018-08" db="EMBL/GenBank/DDBJ databases">
        <title>Genomic Encyclopedia of Archaeal and Bacterial Type Strains, Phase II (KMG-II): from individual species to whole genera.</title>
        <authorList>
            <person name="Goeker M."/>
        </authorList>
    </citation>
    <scope>NUCLEOTIDE SEQUENCE [LARGE SCALE GENOMIC DNA]</scope>
    <source>
        <strain evidence="1 2">DSM 2261</strain>
    </source>
</reference>
<protein>
    <submittedName>
        <fullName evidence="1">Uncharacterized protein</fullName>
    </submittedName>
</protein>
<name>A0ABX9JM65_9BACT</name>
<gene>
    <name evidence="1" type="ORF">ATI61_120108</name>
</gene>
<comment type="caution">
    <text evidence="1">The sequence shown here is derived from an EMBL/GenBank/DDBJ whole genome shotgun (WGS) entry which is preliminary data.</text>
</comment>